<organism evidence="1">
    <name type="scientific">uncultured Ramlibacter sp</name>
    <dbReference type="NCBI Taxonomy" id="260755"/>
    <lineage>
        <taxon>Bacteria</taxon>
        <taxon>Pseudomonadati</taxon>
        <taxon>Pseudomonadota</taxon>
        <taxon>Betaproteobacteria</taxon>
        <taxon>Burkholderiales</taxon>
        <taxon>Comamonadaceae</taxon>
        <taxon>Ramlibacter</taxon>
        <taxon>environmental samples</taxon>
    </lineage>
</organism>
<evidence type="ECO:0000313" key="1">
    <source>
        <dbReference type="EMBL" id="CAA9396417.1"/>
    </source>
</evidence>
<sequence>LPVGDAGAAPVRPLYALRRRLHLRHAAAARFRAGALRAAQAQSRTVLARGAGRHGGQHAGRHAGLVAGLWRPPGRRQVGALAHARQGAGVAGAPGAQGLPAVVAADRGRSAVRGGRLAQAAVLALRLLHDDRQVPALRDDDAAAALRVPGRHPGPHTL</sequence>
<feature type="non-terminal residue" evidence="1">
    <location>
        <position position="1"/>
    </location>
</feature>
<reference evidence="1" key="1">
    <citation type="submission" date="2020-02" db="EMBL/GenBank/DDBJ databases">
        <authorList>
            <person name="Meier V. D."/>
        </authorList>
    </citation>
    <scope>NUCLEOTIDE SEQUENCE</scope>
    <source>
        <strain evidence="1">AVDCRST_MAG51</strain>
    </source>
</reference>
<proteinExistence type="predicted"/>
<feature type="non-terminal residue" evidence="1">
    <location>
        <position position="158"/>
    </location>
</feature>
<protein>
    <submittedName>
        <fullName evidence="1">Probable membrane protein YPO3302</fullName>
    </submittedName>
</protein>
<dbReference type="EMBL" id="CADCUX010000168">
    <property type="protein sequence ID" value="CAA9396417.1"/>
    <property type="molecule type" value="Genomic_DNA"/>
</dbReference>
<name>A0A6J4NZP3_9BURK</name>
<gene>
    <name evidence="1" type="ORF">AVDCRST_MAG51-619</name>
</gene>
<accession>A0A6J4NZP3</accession>
<dbReference type="AlphaFoldDB" id="A0A6J4NZP3"/>